<keyword evidence="3" id="KW-0804">Transcription</keyword>
<dbReference type="InterPro" id="IPR036864">
    <property type="entry name" value="Zn2-C6_fun-type_DNA-bd_sf"/>
</dbReference>
<dbReference type="Gene3D" id="4.10.240.10">
    <property type="entry name" value="Zn(2)-C6 fungal-type DNA-binding domain"/>
    <property type="match status" value="1"/>
</dbReference>
<protein>
    <recommendedName>
        <fullName evidence="6">Zn(2)-C6 fungal-type domain-containing protein</fullName>
    </recommendedName>
</protein>
<keyword evidence="4" id="KW-0539">Nucleus</keyword>
<proteinExistence type="predicted"/>
<evidence type="ECO:0000313" key="8">
    <source>
        <dbReference type="Proteomes" id="UP001050691"/>
    </source>
</evidence>
<name>A0AAV5AP04_9AGAM</name>
<comment type="caution">
    <text evidence="7">The sequence shown here is derived from an EMBL/GenBank/DDBJ whole genome shotgun (WGS) entry which is preliminary data.</text>
</comment>
<feature type="domain" description="Zn(2)-C6 fungal-type" evidence="6">
    <location>
        <begin position="294"/>
        <end position="324"/>
    </location>
</feature>
<evidence type="ECO:0000259" key="6">
    <source>
        <dbReference type="PROSITE" id="PS50048"/>
    </source>
</evidence>
<dbReference type="Proteomes" id="UP001050691">
    <property type="component" value="Unassembled WGS sequence"/>
</dbReference>
<dbReference type="PANTHER" id="PTHR31069:SF32">
    <property type="entry name" value="ARGININE METABOLISM REGULATION PROTEIN II"/>
    <property type="match status" value="1"/>
</dbReference>
<feature type="compositionally biased region" description="Pro residues" evidence="5">
    <location>
        <begin position="469"/>
        <end position="481"/>
    </location>
</feature>
<dbReference type="InterPro" id="IPR001138">
    <property type="entry name" value="Zn2Cys6_DnaBD"/>
</dbReference>
<evidence type="ECO:0000256" key="4">
    <source>
        <dbReference type="ARBA" id="ARBA00023242"/>
    </source>
</evidence>
<evidence type="ECO:0000313" key="7">
    <source>
        <dbReference type="EMBL" id="GJJ15532.1"/>
    </source>
</evidence>
<feature type="compositionally biased region" description="Basic and acidic residues" evidence="5">
    <location>
        <begin position="537"/>
        <end position="550"/>
    </location>
</feature>
<dbReference type="Pfam" id="PF00172">
    <property type="entry name" value="Zn_clus"/>
    <property type="match status" value="1"/>
</dbReference>
<dbReference type="PROSITE" id="PS00463">
    <property type="entry name" value="ZN2_CY6_FUNGAL_1"/>
    <property type="match status" value="1"/>
</dbReference>
<reference evidence="7" key="1">
    <citation type="submission" date="2021-10" db="EMBL/GenBank/DDBJ databases">
        <title>De novo Genome Assembly of Clathrus columnatus (Basidiomycota, Fungi) Using Illumina and Nanopore Sequence Data.</title>
        <authorList>
            <person name="Ogiso-Tanaka E."/>
            <person name="Itagaki H."/>
            <person name="Hosoya T."/>
            <person name="Hosaka K."/>
        </authorList>
    </citation>
    <scope>NUCLEOTIDE SEQUENCE</scope>
    <source>
        <strain evidence="7">MO-923</strain>
    </source>
</reference>
<dbReference type="CDD" id="cd00067">
    <property type="entry name" value="GAL4"/>
    <property type="match status" value="1"/>
</dbReference>
<keyword evidence="8" id="KW-1185">Reference proteome</keyword>
<feature type="compositionally biased region" description="Basic and acidic residues" evidence="5">
    <location>
        <begin position="417"/>
        <end position="426"/>
    </location>
</feature>
<dbReference type="GO" id="GO:0003677">
    <property type="term" value="F:DNA binding"/>
    <property type="evidence" value="ECO:0007669"/>
    <property type="project" value="UniProtKB-KW"/>
</dbReference>
<feature type="compositionally biased region" description="Low complexity" evidence="5">
    <location>
        <begin position="447"/>
        <end position="468"/>
    </location>
</feature>
<dbReference type="AlphaFoldDB" id="A0AAV5AP04"/>
<feature type="compositionally biased region" description="Acidic residues" evidence="5">
    <location>
        <begin position="509"/>
        <end position="521"/>
    </location>
</feature>
<sequence length="550" mass="61256">MSSRVKGFDSIPYCLARSLKKVNATFKQSDSSASSINNHPIESVVKDLLPVNETGISSPAAINSIPEKFHPLETPLEPILPNPRHPTFLYPFWTLVPPLVPNNLNNFLCSRGGTLQVSSLSTLFRSEVLKLLNILFDMATLSSNSDLDSRVVNNDPLSSDFVRDQLLTTAPFPLSYTELSSIMQQMQPPTRQRCLSPLSGYDETFASITNRDSLVANLGILQASSYPPPHYYSGSGGMDPPDRPRGSGKGKGREGSWQDEERESREGSAGGSAGGNNEESGPSKRKTSKKTPMACHFCRKRKLKCDGVQPTCHTCAEKSLVCSYDEQIRRRGPGKKNRLAQQQQRQSSSSEAQQQPEASSSSSSLPSSLIRTIPGSTNSPLITLPRPPMPQYPYQLGTPPTGLESRIVSSRLASEGRSSEPERYVEDYPSQRGVYTQQPRRQHPEFYQQQQQQPSTSYPGYQQSSYRDQPPPPPPLPPQTYPYPQRYRQDYSSTSSIAEHSVRRRSYVEEEEIEYVSDDDNTTSSRPGPPSPEYEEDLLRRRGGGDSWQR</sequence>
<dbReference type="SMART" id="SM00066">
    <property type="entry name" value="GAL4"/>
    <property type="match status" value="1"/>
</dbReference>
<dbReference type="InterPro" id="IPR050675">
    <property type="entry name" value="OAF3"/>
</dbReference>
<evidence type="ECO:0000256" key="2">
    <source>
        <dbReference type="ARBA" id="ARBA00023125"/>
    </source>
</evidence>
<evidence type="ECO:0000256" key="1">
    <source>
        <dbReference type="ARBA" id="ARBA00023015"/>
    </source>
</evidence>
<evidence type="ECO:0000256" key="5">
    <source>
        <dbReference type="SAM" id="MobiDB-lite"/>
    </source>
</evidence>
<feature type="compositionally biased region" description="Basic and acidic residues" evidence="5">
    <location>
        <begin position="240"/>
        <end position="256"/>
    </location>
</feature>
<keyword evidence="1" id="KW-0805">Transcription regulation</keyword>
<feature type="compositionally biased region" description="Low complexity" evidence="5">
    <location>
        <begin position="482"/>
        <end position="492"/>
    </location>
</feature>
<organism evidence="7 8">
    <name type="scientific">Clathrus columnatus</name>
    <dbReference type="NCBI Taxonomy" id="1419009"/>
    <lineage>
        <taxon>Eukaryota</taxon>
        <taxon>Fungi</taxon>
        <taxon>Dikarya</taxon>
        <taxon>Basidiomycota</taxon>
        <taxon>Agaricomycotina</taxon>
        <taxon>Agaricomycetes</taxon>
        <taxon>Phallomycetidae</taxon>
        <taxon>Phallales</taxon>
        <taxon>Clathraceae</taxon>
        <taxon>Clathrus</taxon>
    </lineage>
</organism>
<dbReference type="PROSITE" id="PS50048">
    <property type="entry name" value="ZN2_CY6_FUNGAL_2"/>
    <property type="match status" value="1"/>
</dbReference>
<feature type="compositionally biased region" description="Low complexity" evidence="5">
    <location>
        <begin position="339"/>
        <end position="368"/>
    </location>
</feature>
<dbReference type="SUPFAM" id="SSF57701">
    <property type="entry name" value="Zn2/Cys6 DNA-binding domain"/>
    <property type="match status" value="1"/>
</dbReference>
<accession>A0AAV5AP04</accession>
<dbReference type="EMBL" id="BPWL01000011">
    <property type="protein sequence ID" value="GJJ15532.1"/>
    <property type="molecule type" value="Genomic_DNA"/>
</dbReference>
<dbReference type="GO" id="GO:0008270">
    <property type="term" value="F:zinc ion binding"/>
    <property type="evidence" value="ECO:0007669"/>
    <property type="project" value="InterPro"/>
</dbReference>
<feature type="region of interest" description="Disordered" evidence="5">
    <location>
        <begin position="330"/>
        <end position="550"/>
    </location>
</feature>
<gene>
    <name evidence="7" type="ORF">Clacol_009810</name>
</gene>
<evidence type="ECO:0000256" key="3">
    <source>
        <dbReference type="ARBA" id="ARBA00023163"/>
    </source>
</evidence>
<dbReference type="GO" id="GO:0000981">
    <property type="term" value="F:DNA-binding transcription factor activity, RNA polymerase II-specific"/>
    <property type="evidence" value="ECO:0007669"/>
    <property type="project" value="InterPro"/>
</dbReference>
<feature type="region of interest" description="Disordered" evidence="5">
    <location>
        <begin position="229"/>
        <end position="292"/>
    </location>
</feature>
<keyword evidence="2" id="KW-0238">DNA-binding</keyword>
<dbReference type="PANTHER" id="PTHR31069">
    <property type="entry name" value="OLEATE-ACTIVATED TRANSCRIPTION FACTOR 1-RELATED"/>
    <property type="match status" value="1"/>
</dbReference>